<proteinExistence type="predicted"/>
<dbReference type="EMBL" id="KK853018">
    <property type="protein sequence ID" value="KDR12468.1"/>
    <property type="molecule type" value="Genomic_DNA"/>
</dbReference>
<gene>
    <name evidence="1" type="ORF">L798_13521</name>
</gene>
<dbReference type="AlphaFoldDB" id="A0A067QU23"/>
<keyword evidence="2" id="KW-1185">Reference proteome</keyword>
<evidence type="ECO:0000313" key="1">
    <source>
        <dbReference type="EMBL" id="KDR12468.1"/>
    </source>
</evidence>
<dbReference type="InParanoid" id="A0A067QU23"/>
<dbReference type="Proteomes" id="UP000027135">
    <property type="component" value="Unassembled WGS sequence"/>
</dbReference>
<accession>A0A067QU23</accession>
<sequence length="100" mass="11223">MGPRKGLDAVTKTISFLLPGSNLRSSKSQPLTQLTLGNSPSRSDSLLEIVMMIKATTSETSMNFYLTKRRKDPEDEHIVVEVISDRSDTVKKKKFIPKKK</sequence>
<protein>
    <submittedName>
        <fullName evidence="1">Uncharacterized protein</fullName>
    </submittedName>
</protein>
<evidence type="ECO:0000313" key="2">
    <source>
        <dbReference type="Proteomes" id="UP000027135"/>
    </source>
</evidence>
<organism evidence="1 2">
    <name type="scientific">Zootermopsis nevadensis</name>
    <name type="common">Dampwood termite</name>
    <dbReference type="NCBI Taxonomy" id="136037"/>
    <lineage>
        <taxon>Eukaryota</taxon>
        <taxon>Metazoa</taxon>
        <taxon>Ecdysozoa</taxon>
        <taxon>Arthropoda</taxon>
        <taxon>Hexapoda</taxon>
        <taxon>Insecta</taxon>
        <taxon>Pterygota</taxon>
        <taxon>Neoptera</taxon>
        <taxon>Polyneoptera</taxon>
        <taxon>Dictyoptera</taxon>
        <taxon>Blattodea</taxon>
        <taxon>Blattoidea</taxon>
        <taxon>Termitoidae</taxon>
        <taxon>Termopsidae</taxon>
        <taxon>Zootermopsis</taxon>
    </lineage>
</organism>
<name>A0A067QU23_ZOONE</name>
<reference evidence="1 2" key="1">
    <citation type="journal article" date="2014" name="Nat. Commun.">
        <title>Molecular traces of alternative social organization in a termite genome.</title>
        <authorList>
            <person name="Terrapon N."/>
            <person name="Li C."/>
            <person name="Robertson H.M."/>
            <person name="Ji L."/>
            <person name="Meng X."/>
            <person name="Booth W."/>
            <person name="Chen Z."/>
            <person name="Childers C.P."/>
            <person name="Glastad K.M."/>
            <person name="Gokhale K."/>
            <person name="Gowin J."/>
            <person name="Gronenberg W."/>
            <person name="Hermansen R.A."/>
            <person name="Hu H."/>
            <person name="Hunt B.G."/>
            <person name="Huylmans A.K."/>
            <person name="Khalil S.M."/>
            <person name="Mitchell R.D."/>
            <person name="Munoz-Torres M.C."/>
            <person name="Mustard J.A."/>
            <person name="Pan H."/>
            <person name="Reese J.T."/>
            <person name="Scharf M.E."/>
            <person name="Sun F."/>
            <person name="Vogel H."/>
            <person name="Xiao J."/>
            <person name="Yang W."/>
            <person name="Yang Z."/>
            <person name="Yang Z."/>
            <person name="Zhou J."/>
            <person name="Zhu J."/>
            <person name="Brent C.S."/>
            <person name="Elsik C.G."/>
            <person name="Goodisman M.A."/>
            <person name="Liberles D.A."/>
            <person name="Roe R.M."/>
            <person name="Vargo E.L."/>
            <person name="Vilcinskas A."/>
            <person name="Wang J."/>
            <person name="Bornberg-Bauer E."/>
            <person name="Korb J."/>
            <person name="Zhang G."/>
            <person name="Liebig J."/>
        </authorList>
    </citation>
    <scope>NUCLEOTIDE SEQUENCE [LARGE SCALE GENOMIC DNA]</scope>
    <source>
        <tissue evidence="1">Whole organism</tissue>
    </source>
</reference>